<keyword evidence="1" id="KW-1133">Transmembrane helix</keyword>
<dbReference type="PROSITE" id="PS00409">
    <property type="entry name" value="PROKAR_NTER_METHYL"/>
    <property type="match status" value="1"/>
</dbReference>
<dbReference type="InterPro" id="IPR012902">
    <property type="entry name" value="N_methyl_site"/>
</dbReference>
<evidence type="ECO:0000256" key="1">
    <source>
        <dbReference type="SAM" id="Phobius"/>
    </source>
</evidence>
<evidence type="ECO:0000313" key="3">
    <source>
        <dbReference type="Proteomes" id="UP000318093"/>
    </source>
</evidence>
<comment type="caution">
    <text evidence="2">The sequence shown here is derived from an EMBL/GenBank/DDBJ whole genome shotgun (WGS) entry which is preliminary data.</text>
</comment>
<protein>
    <submittedName>
        <fullName evidence="2">Prepilin-type N-terminal cleavage/methylation domain-containing protein</fullName>
    </submittedName>
</protein>
<dbReference type="EMBL" id="VBAN01000140">
    <property type="protein sequence ID" value="TMI82865.1"/>
    <property type="molecule type" value="Genomic_DNA"/>
</dbReference>
<dbReference type="Proteomes" id="UP000318093">
    <property type="component" value="Unassembled WGS sequence"/>
</dbReference>
<dbReference type="Pfam" id="PF07963">
    <property type="entry name" value="N_methyl"/>
    <property type="match status" value="1"/>
</dbReference>
<keyword evidence="1" id="KW-0472">Membrane</keyword>
<organism evidence="2 3">
    <name type="scientific">Candidatus Segetimicrobium genomatis</name>
    <dbReference type="NCBI Taxonomy" id="2569760"/>
    <lineage>
        <taxon>Bacteria</taxon>
        <taxon>Bacillati</taxon>
        <taxon>Candidatus Sysuimicrobiota</taxon>
        <taxon>Candidatus Sysuimicrobiia</taxon>
        <taxon>Candidatus Sysuimicrobiales</taxon>
        <taxon>Candidatus Segetimicrobiaceae</taxon>
        <taxon>Candidatus Segetimicrobium</taxon>
    </lineage>
</organism>
<reference evidence="2 3" key="1">
    <citation type="journal article" date="2019" name="Nat. Microbiol.">
        <title>Mediterranean grassland soil C-N compound turnover is dependent on rainfall and depth, and is mediated by genomically divergent microorganisms.</title>
        <authorList>
            <person name="Diamond S."/>
            <person name="Andeer P.F."/>
            <person name="Li Z."/>
            <person name="Crits-Christoph A."/>
            <person name="Burstein D."/>
            <person name="Anantharaman K."/>
            <person name="Lane K.R."/>
            <person name="Thomas B.C."/>
            <person name="Pan C."/>
            <person name="Northen T.R."/>
            <person name="Banfield J.F."/>
        </authorList>
    </citation>
    <scope>NUCLEOTIDE SEQUENCE [LARGE SCALE GENOMIC DNA]</scope>
    <source>
        <strain evidence="2">NP_6</strain>
    </source>
</reference>
<proteinExistence type="predicted"/>
<dbReference type="NCBIfam" id="TIGR02532">
    <property type="entry name" value="IV_pilin_GFxxxE"/>
    <property type="match status" value="1"/>
</dbReference>
<accession>A0A537JH65</accession>
<dbReference type="AlphaFoldDB" id="A0A537JH65"/>
<name>A0A537JH65_9BACT</name>
<sequence length="176" mass="18664">MRPGGHRGLTLVEILVALALGSIVLTLVGSVFVASLSAQRRGVNLRDAQAHARSLVDMIARDVRGASQNPGVKVGPRFALDEGEPLLSFLSETPPPYRTGPAWITYVFLPDRGQVLQQVVAPDAQGGMTVQDSRVVATGVIRVVVEQVADGVAIEAEVRRGRETAKAQAVATPRNP</sequence>
<evidence type="ECO:0000313" key="2">
    <source>
        <dbReference type="EMBL" id="TMI82865.1"/>
    </source>
</evidence>
<keyword evidence="1" id="KW-0812">Transmembrane</keyword>
<feature type="transmembrane region" description="Helical" evidence="1">
    <location>
        <begin position="14"/>
        <end position="36"/>
    </location>
</feature>
<gene>
    <name evidence="2" type="ORF">E6H03_04830</name>
</gene>